<gene>
    <name evidence="10" type="ORF">DAT39_001478</name>
</gene>
<keyword evidence="11" id="KW-1185">Reference proteome</keyword>
<keyword evidence="5" id="KW-0297">G-protein coupled receptor</keyword>
<dbReference type="OrthoDB" id="9935175at2759"/>
<evidence type="ECO:0000256" key="5">
    <source>
        <dbReference type="ARBA" id="ARBA00023040"/>
    </source>
</evidence>
<name>A0A8J4UW63_CLAMG</name>
<evidence type="ECO:0000256" key="8">
    <source>
        <dbReference type="ARBA" id="ARBA00023224"/>
    </source>
</evidence>
<evidence type="ECO:0000256" key="7">
    <source>
        <dbReference type="ARBA" id="ARBA00023170"/>
    </source>
</evidence>
<accession>A0A8J4UW63</accession>
<dbReference type="SUPFAM" id="SSF81321">
    <property type="entry name" value="Family A G protein-coupled receptor-like"/>
    <property type="match status" value="1"/>
</dbReference>
<dbReference type="EMBL" id="QNUK01000010">
    <property type="protein sequence ID" value="KAF5908832.1"/>
    <property type="molecule type" value="Genomic_DNA"/>
</dbReference>
<keyword evidence="8" id="KW-0807">Transducer</keyword>
<feature type="non-terminal residue" evidence="10">
    <location>
        <position position="88"/>
    </location>
</feature>
<feature type="transmembrane region" description="Helical" evidence="9">
    <location>
        <begin position="56"/>
        <end position="78"/>
    </location>
</feature>
<dbReference type="PANTHER" id="PTHR11394">
    <property type="entry name" value="TASTE RECEPTOR TYPE 2"/>
    <property type="match status" value="1"/>
</dbReference>
<comment type="subcellular location">
    <subcellularLocation>
        <location evidence="1">Membrane</location>
        <topology evidence="1">Multi-pass membrane protein</topology>
    </subcellularLocation>
</comment>
<organism evidence="10 11">
    <name type="scientific">Clarias magur</name>
    <name type="common">Asian catfish</name>
    <name type="synonym">Macropteronotus magur</name>
    <dbReference type="NCBI Taxonomy" id="1594786"/>
    <lineage>
        <taxon>Eukaryota</taxon>
        <taxon>Metazoa</taxon>
        <taxon>Chordata</taxon>
        <taxon>Craniata</taxon>
        <taxon>Vertebrata</taxon>
        <taxon>Euteleostomi</taxon>
        <taxon>Actinopterygii</taxon>
        <taxon>Neopterygii</taxon>
        <taxon>Teleostei</taxon>
        <taxon>Ostariophysi</taxon>
        <taxon>Siluriformes</taxon>
        <taxon>Clariidae</taxon>
        <taxon>Clarias</taxon>
    </lineage>
</organism>
<evidence type="ECO:0000256" key="3">
    <source>
        <dbReference type="ARBA" id="ARBA00022692"/>
    </source>
</evidence>
<reference evidence="10" key="1">
    <citation type="submission" date="2020-07" db="EMBL/GenBank/DDBJ databases">
        <title>Clarias magur genome sequencing, assembly and annotation.</title>
        <authorList>
            <person name="Kushwaha B."/>
            <person name="Kumar R."/>
            <person name="Das P."/>
            <person name="Joshi C.G."/>
            <person name="Kumar D."/>
            <person name="Nagpure N.S."/>
            <person name="Pandey M."/>
            <person name="Agarwal S."/>
            <person name="Srivastava S."/>
            <person name="Singh M."/>
            <person name="Sahoo L."/>
            <person name="Jayasankar P."/>
            <person name="Meher P.K."/>
            <person name="Koringa P.G."/>
            <person name="Iquebal M.A."/>
            <person name="Das S.P."/>
            <person name="Bit A."/>
            <person name="Patnaik S."/>
            <person name="Patel N."/>
            <person name="Shah T.M."/>
            <person name="Hinsu A."/>
            <person name="Jena J.K."/>
        </authorList>
    </citation>
    <scope>NUCLEOTIDE SEQUENCE</scope>
    <source>
        <strain evidence="10">CIFAMagur01</strain>
        <tissue evidence="10">Testis</tissue>
    </source>
</reference>
<evidence type="ECO:0000256" key="1">
    <source>
        <dbReference type="ARBA" id="ARBA00004141"/>
    </source>
</evidence>
<evidence type="ECO:0000313" key="10">
    <source>
        <dbReference type="EMBL" id="KAF5908832.1"/>
    </source>
</evidence>
<feature type="non-terminal residue" evidence="10">
    <location>
        <position position="1"/>
    </location>
</feature>
<dbReference type="Gene3D" id="1.20.1070.10">
    <property type="entry name" value="Rhodopsin 7-helix transmembrane proteins"/>
    <property type="match status" value="1"/>
</dbReference>
<proteinExistence type="predicted"/>
<keyword evidence="6 9" id="KW-0472">Membrane</keyword>
<dbReference type="AlphaFoldDB" id="A0A8J4UW63"/>
<dbReference type="GO" id="GO:0004930">
    <property type="term" value="F:G protein-coupled receptor activity"/>
    <property type="evidence" value="ECO:0007669"/>
    <property type="project" value="UniProtKB-KW"/>
</dbReference>
<comment type="caution">
    <text evidence="10">The sequence shown here is derived from an EMBL/GenBank/DDBJ whole genome shotgun (WGS) entry which is preliminary data.</text>
</comment>
<protein>
    <submittedName>
        <fullName evidence="10">Olfactory receptor class A-like protein 4</fullName>
    </submittedName>
</protein>
<dbReference type="Proteomes" id="UP000727407">
    <property type="component" value="Unassembled WGS sequence"/>
</dbReference>
<keyword evidence="4 9" id="KW-1133">Transmembrane helix</keyword>
<evidence type="ECO:0000256" key="9">
    <source>
        <dbReference type="SAM" id="Phobius"/>
    </source>
</evidence>
<evidence type="ECO:0000313" key="11">
    <source>
        <dbReference type="Proteomes" id="UP000727407"/>
    </source>
</evidence>
<evidence type="ECO:0000256" key="4">
    <source>
        <dbReference type="ARBA" id="ARBA00022989"/>
    </source>
</evidence>
<evidence type="ECO:0000256" key="6">
    <source>
        <dbReference type="ARBA" id="ARBA00023136"/>
    </source>
</evidence>
<keyword evidence="7 10" id="KW-0675">Receptor</keyword>
<feature type="transmembrane region" description="Helical" evidence="9">
    <location>
        <begin position="12"/>
        <end position="35"/>
    </location>
</feature>
<dbReference type="PANTHER" id="PTHR11394:SF137">
    <property type="entry name" value="C-X-C CHEMOKINE RECEPTOR TYPE 3 ISOFORM X1-RELATED"/>
    <property type="match status" value="1"/>
</dbReference>
<evidence type="ECO:0000256" key="2">
    <source>
        <dbReference type="ARBA" id="ARBA00022606"/>
    </source>
</evidence>
<keyword evidence="3 9" id="KW-0812">Transmembrane</keyword>
<sequence length="88" mass="10035">VLSSKDWCQFMMGIWVWLRSANVWSTLFLSVFHFYTLKRTGPSITSLNQSRSPSKILVMCCSLIWTVNFVFSIPAFIYSTNGGKNASE</sequence>
<keyword evidence="2" id="KW-0716">Sensory transduction</keyword>
<dbReference type="GO" id="GO:0016020">
    <property type="term" value="C:membrane"/>
    <property type="evidence" value="ECO:0007669"/>
    <property type="project" value="UniProtKB-SubCell"/>
</dbReference>